<evidence type="ECO:0000259" key="1">
    <source>
        <dbReference type="Pfam" id="PF18765"/>
    </source>
</evidence>
<sequence length="119" mass="14180">MRVAWKEDKRRKRLLLKELKRIISFCPRLKFKKLYVFGSLVRDEVTAGSDLDLLAVQETELPWLERLEVFFREVQPRVAIDILIYTPEELAELASSRDFVRRILEEGRLVYEEKPEGRS</sequence>
<dbReference type="Gene3D" id="3.30.460.10">
    <property type="entry name" value="Beta Polymerase, domain 2"/>
    <property type="match status" value="1"/>
</dbReference>
<protein>
    <submittedName>
        <fullName evidence="2">Nucleotidyltransferase domain-containing protein</fullName>
    </submittedName>
</protein>
<dbReference type="GO" id="GO:0016740">
    <property type="term" value="F:transferase activity"/>
    <property type="evidence" value="ECO:0007669"/>
    <property type="project" value="UniProtKB-KW"/>
</dbReference>
<dbReference type="InterPro" id="IPR043519">
    <property type="entry name" value="NT_sf"/>
</dbReference>
<dbReference type="EMBL" id="QSLN01000002">
    <property type="protein sequence ID" value="RDV84243.1"/>
    <property type="molecule type" value="Genomic_DNA"/>
</dbReference>
<dbReference type="PANTHER" id="PTHR43449:SF3">
    <property type="entry name" value="POLYMERASE NUCLEOTIDYL TRANSFERASE DOMAIN-CONTAINING PROTEIN"/>
    <property type="match status" value="1"/>
</dbReference>
<gene>
    <name evidence="2" type="ORF">DXX99_02740</name>
</gene>
<dbReference type="InterPro" id="IPR041633">
    <property type="entry name" value="Polbeta"/>
</dbReference>
<keyword evidence="3" id="KW-1185">Reference proteome</keyword>
<proteinExistence type="predicted"/>
<accession>A0A3D8P4T4</accession>
<dbReference type="SUPFAM" id="SSF81301">
    <property type="entry name" value="Nucleotidyltransferase"/>
    <property type="match status" value="1"/>
</dbReference>
<dbReference type="Pfam" id="PF18765">
    <property type="entry name" value="Polbeta"/>
    <property type="match status" value="1"/>
</dbReference>
<keyword evidence="2" id="KW-0808">Transferase</keyword>
<comment type="caution">
    <text evidence="2">The sequence shown here is derived from an EMBL/GenBank/DDBJ whole genome shotgun (WGS) entry which is preliminary data.</text>
</comment>
<dbReference type="RefSeq" id="WP_115791986.1">
    <property type="nucleotide sequence ID" value="NZ_QSLN01000002.1"/>
</dbReference>
<dbReference type="CDD" id="cd05403">
    <property type="entry name" value="NT_KNTase_like"/>
    <property type="match status" value="1"/>
</dbReference>
<evidence type="ECO:0000313" key="2">
    <source>
        <dbReference type="EMBL" id="RDV84243.1"/>
    </source>
</evidence>
<reference evidence="2 3" key="1">
    <citation type="submission" date="2018-08" db="EMBL/GenBank/DDBJ databases">
        <title>Form III RuBisCO-mediated autotrophy in Thermodesulfobium bacteria.</title>
        <authorList>
            <person name="Toshchakov S.V."/>
            <person name="Kublanov I.V."/>
            <person name="Frolov E."/>
            <person name="Bonch-Osmolovskaya E.A."/>
            <person name="Tourova T.P."/>
            <person name="Chernych N.A."/>
            <person name="Lebedinsky A.V."/>
        </authorList>
    </citation>
    <scope>NUCLEOTIDE SEQUENCE [LARGE SCALE GENOMIC DNA]</scope>
    <source>
        <strain evidence="2 3">SR</strain>
    </source>
</reference>
<name>A0A3D8P4T4_9THEO</name>
<evidence type="ECO:0000313" key="3">
    <source>
        <dbReference type="Proteomes" id="UP000256329"/>
    </source>
</evidence>
<organism evidence="2 3">
    <name type="scientific">Ammonifex thiophilus</name>
    <dbReference type="NCBI Taxonomy" id="444093"/>
    <lineage>
        <taxon>Bacteria</taxon>
        <taxon>Bacillati</taxon>
        <taxon>Bacillota</taxon>
        <taxon>Clostridia</taxon>
        <taxon>Thermoanaerobacterales</taxon>
        <taxon>Thermoanaerobacteraceae</taxon>
        <taxon>Ammonifex</taxon>
    </lineage>
</organism>
<dbReference type="PANTHER" id="PTHR43449">
    <property type="entry name" value="NUCLEOTIDYLTRANSFERASE"/>
    <property type="match status" value="1"/>
</dbReference>
<dbReference type="Proteomes" id="UP000256329">
    <property type="component" value="Unassembled WGS sequence"/>
</dbReference>
<dbReference type="AlphaFoldDB" id="A0A3D8P4T4"/>
<dbReference type="OrthoDB" id="160408at2"/>
<feature type="domain" description="Polymerase beta nucleotidyltransferase" evidence="1">
    <location>
        <begin position="22"/>
        <end position="115"/>
    </location>
</feature>